<name>N4WNN5_9BACI</name>
<comment type="caution">
    <text evidence="1">The sequence shown here is derived from an EMBL/GenBank/DDBJ whole genome shotgun (WGS) entry which is preliminary data.</text>
</comment>
<dbReference type="PATRIC" id="fig|1308866.3.peg.2574"/>
<dbReference type="Gene3D" id="3.90.180.10">
    <property type="entry name" value="Medium-chain alcohol dehydrogenases, catalytic domain"/>
    <property type="match status" value="1"/>
</dbReference>
<organism evidence="1 2">
    <name type="scientific">Gracilibacillus halophilus YIM-C55.5</name>
    <dbReference type="NCBI Taxonomy" id="1308866"/>
    <lineage>
        <taxon>Bacteria</taxon>
        <taxon>Bacillati</taxon>
        <taxon>Bacillota</taxon>
        <taxon>Bacilli</taxon>
        <taxon>Bacillales</taxon>
        <taxon>Bacillaceae</taxon>
        <taxon>Gracilibacillus</taxon>
    </lineage>
</organism>
<keyword evidence="2" id="KW-1185">Reference proteome</keyword>
<reference evidence="1 2" key="1">
    <citation type="submission" date="2013-03" db="EMBL/GenBank/DDBJ databases">
        <title>Draft genome sequence of Gracibacillus halophilus YIM-C55.5, a moderately halophilic and thermophilic organism from the Xiaochaidamu salt lake.</title>
        <authorList>
            <person name="Sugumar T."/>
            <person name="Polireddy D.R."/>
            <person name="Antony A."/>
            <person name="Madhava Y.R."/>
            <person name="Sivakumar N."/>
        </authorList>
    </citation>
    <scope>NUCLEOTIDE SEQUENCE [LARGE SCALE GENOMIC DNA]</scope>
    <source>
        <strain evidence="1 2">YIM-C55.5</strain>
    </source>
</reference>
<dbReference type="eggNOG" id="COG1062">
    <property type="taxonomic scope" value="Bacteria"/>
</dbReference>
<accession>N4WNN5</accession>
<dbReference type="STRING" id="1308866.J416_12734"/>
<protein>
    <submittedName>
        <fullName evidence="1">Aryl-alcohol dehydrogenase</fullName>
    </submittedName>
</protein>
<gene>
    <name evidence="1" type="ORF">J416_12734</name>
</gene>
<proteinExistence type="predicted"/>
<dbReference type="AlphaFoldDB" id="N4WNN5"/>
<evidence type="ECO:0000313" key="1">
    <source>
        <dbReference type="EMBL" id="ENH96070.1"/>
    </source>
</evidence>
<evidence type="ECO:0000313" key="2">
    <source>
        <dbReference type="Proteomes" id="UP000012283"/>
    </source>
</evidence>
<dbReference type="Proteomes" id="UP000012283">
    <property type="component" value="Unassembled WGS sequence"/>
</dbReference>
<sequence length="46" mass="5449">MPKLIRLYQAGKFPFDTFIKTYKFEDIQQAVKDTEEGRTIKPVLLM</sequence>
<dbReference type="EMBL" id="APML01000060">
    <property type="protein sequence ID" value="ENH96070.1"/>
    <property type="molecule type" value="Genomic_DNA"/>
</dbReference>